<dbReference type="InterPro" id="IPR036028">
    <property type="entry name" value="SH3-like_dom_sf"/>
</dbReference>
<sequence length="141" mass="16066">MGTCGHFTVSHTQHQAAPVAYRRWFTVEKYIDDQELVEYYKHHSLKEGFRSLDTTLQFPYKEPEPAAGQRGSRVGSSLLSPKVLGIAVARYDFCARDMRELSLLKGDVVKIYTKMSGNGWWRGEANGKVGWFPSTYVEVDE</sequence>
<feature type="domain" description="SH3" evidence="3">
    <location>
        <begin position="82"/>
        <end position="141"/>
    </location>
</feature>
<dbReference type="Pfam" id="PF07653">
    <property type="entry name" value="SH3_2"/>
    <property type="match status" value="1"/>
</dbReference>
<dbReference type="InterPro" id="IPR001452">
    <property type="entry name" value="SH3_domain"/>
</dbReference>
<dbReference type="GO" id="GO:0016477">
    <property type="term" value="P:cell migration"/>
    <property type="evidence" value="ECO:0007669"/>
    <property type="project" value="TreeGrafter"/>
</dbReference>
<reference evidence="4 5" key="1">
    <citation type="journal article" date="2013" name="Nat. Commun.">
        <title>Genome analysis reveals insights into physiology and longevity of the Brandt's bat Myotis brandtii.</title>
        <authorList>
            <person name="Seim I."/>
            <person name="Fang X."/>
            <person name="Xiong Z."/>
            <person name="Lobanov A.V."/>
            <person name="Huang Z."/>
            <person name="Ma S."/>
            <person name="Feng Y."/>
            <person name="Turanov A.A."/>
            <person name="Zhu Y."/>
            <person name="Lenz T.L."/>
            <person name="Gerashchenko M.V."/>
            <person name="Fan D."/>
            <person name="Hee Yim S."/>
            <person name="Yao X."/>
            <person name="Jordan D."/>
            <person name="Xiong Y."/>
            <person name="Ma Y."/>
            <person name="Lyapunov A.N."/>
            <person name="Chen G."/>
            <person name="Kulakova O.I."/>
            <person name="Sun Y."/>
            <person name="Lee S.G."/>
            <person name="Bronson R.T."/>
            <person name="Moskalev A.A."/>
            <person name="Sunyaev S.R."/>
            <person name="Zhang G."/>
            <person name="Krogh A."/>
            <person name="Wang J."/>
            <person name="Gladyshev V.N."/>
        </authorList>
    </citation>
    <scope>NUCLEOTIDE SEQUENCE [LARGE SCALE GENOMIC DNA]</scope>
</reference>
<dbReference type="Gene3D" id="2.30.30.40">
    <property type="entry name" value="SH3 Domains"/>
    <property type="match status" value="1"/>
</dbReference>
<dbReference type="AlphaFoldDB" id="S7P868"/>
<accession>S7P868</accession>
<evidence type="ECO:0000313" key="5">
    <source>
        <dbReference type="Proteomes" id="UP000052978"/>
    </source>
</evidence>
<dbReference type="GO" id="GO:0005085">
    <property type="term" value="F:guanyl-nucleotide exchange factor activity"/>
    <property type="evidence" value="ECO:0007669"/>
    <property type="project" value="TreeGrafter"/>
</dbReference>
<dbReference type="EMBL" id="KE161437">
    <property type="protein sequence ID" value="EPQ03877.1"/>
    <property type="molecule type" value="Genomic_DNA"/>
</dbReference>
<evidence type="ECO:0000256" key="2">
    <source>
        <dbReference type="PROSITE-ProRule" id="PRU00192"/>
    </source>
</evidence>
<evidence type="ECO:0000313" key="4">
    <source>
        <dbReference type="EMBL" id="EPQ03877.1"/>
    </source>
</evidence>
<evidence type="ECO:0000259" key="3">
    <source>
        <dbReference type="PROSITE" id="PS50002"/>
    </source>
</evidence>
<dbReference type="SUPFAM" id="SSF50044">
    <property type="entry name" value="SH3-domain"/>
    <property type="match status" value="1"/>
</dbReference>
<dbReference type="Proteomes" id="UP000052978">
    <property type="component" value="Unassembled WGS sequence"/>
</dbReference>
<dbReference type="PRINTS" id="PR01887">
    <property type="entry name" value="SPECTRNALPHA"/>
</dbReference>
<dbReference type="PANTHER" id="PTHR45818:SF1">
    <property type="entry name" value="GUANINE NUCLEOTIDE EXCHANGE FACTOR VAV3"/>
    <property type="match status" value="1"/>
</dbReference>
<dbReference type="PRINTS" id="PR00452">
    <property type="entry name" value="SH3DOMAIN"/>
</dbReference>
<keyword evidence="5" id="KW-1185">Reference proteome</keyword>
<dbReference type="PANTHER" id="PTHR45818">
    <property type="entry name" value="PROTEIN VAV"/>
    <property type="match status" value="1"/>
</dbReference>
<evidence type="ECO:0000256" key="1">
    <source>
        <dbReference type="ARBA" id="ARBA00022443"/>
    </source>
</evidence>
<dbReference type="InterPro" id="IPR036860">
    <property type="entry name" value="SH2_dom_sf"/>
</dbReference>
<dbReference type="GO" id="GO:0005886">
    <property type="term" value="C:plasma membrane"/>
    <property type="evidence" value="ECO:0007669"/>
    <property type="project" value="TreeGrafter"/>
</dbReference>
<dbReference type="Gene3D" id="3.30.505.10">
    <property type="entry name" value="SH2 domain"/>
    <property type="match status" value="1"/>
</dbReference>
<dbReference type="SMART" id="SM00326">
    <property type="entry name" value="SH3"/>
    <property type="match status" value="1"/>
</dbReference>
<gene>
    <name evidence="4" type="ORF">D623_10030119</name>
</gene>
<organism evidence="4 5">
    <name type="scientific">Myotis brandtii</name>
    <name type="common">Brandt's bat</name>
    <dbReference type="NCBI Taxonomy" id="109478"/>
    <lineage>
        <taxon>Eukaryota</taxon>
        <taxon>Metazoa</taxon>
        <taxon>Chordata</taxon>
        <taxon>Craniata</taxon>
        <taxon>Vertebrata</taxon>
        <taxon>Euteleostomi</taxon>
        <taxon>Mammalia</taxon>
        <taxon>Eutheria</taxon>
        <taxon>Laurasiatheria</taxon>
        <taxon>Chiroptera</taxon>
        <taxon>Yangochiroptera</taxon>
        <taxon>Vespertilionidae</taxon>
        <taxon>Myotis</taxon>
    </lineage>
</organism>
<name>S7P868_MYOBR</name>
<protein>
    <submittedName>
        <fullName evidence="4">Guanine nucleotide exchange factor VAV3</fullName>
    </submittedName>
</protein>
<dbReference type="PROSITE" id="PS50002">
    <property type="entry name" value="SH3"/>
    <property type="match status" value="1"/>
</dbReference>
<dbReference type="FunFam" id="2.30.30.40:FF:000039">
    <property type="entry name" value="Vav guanine nucleotide exchange factor 3"/>
    <property type="match status" value="1"/>
</dbReference>
<proteinExistence type="predicted"/>
<keyword evidence="1 2" id="KW-0728">SH3 domain</keyword>
<dbReference type="GO" id="GO:0005737">
    <property type="term" value="C:cytoplasm"/>
    <property type="evidence" value="ECO:0007669"/>
    <property type="project" value="TreeGrafter"/>
</dbReference>